<dbReference type="EMBL" id="JAGINU010000001">
    <property type="protein sequence ID" value="MBP2367731.1"/>
    <property type="molecule type" value="Genomic_DNA"/>
</dbReference>
<dbReference type="InterPro" id="IPR037038">
    <property type="entry name" value="HepT-like_sf"/>
</dbReference>
<organism evidence="1 2">
    <name type="scientific">Pseudonocardia parietis</name>
    <dbReference type="NCBI Taxonomy" id="570936"/>
    <lineage>
        <taxon>Bacteria</taxon>
        <taxon>Bacillati</taxon>
        <taxon>Actinomycetota</taxon>
        <taxon>Actinomycetes</taxon>
        <taxon>Pseudonocardiales</taxon>
        <taxon>Pseudonocardiaceae</taxon>
        <taxon>Pseudonocardia</taxon>
    </lineage>
</organism>
<dbReference type="Proteomes" id="UP001519295">
    <property type="component" value="Unassembled WGS sequence"/>
</dbReference>
<gene>
    <name evidence="1" type="ORF">JOF36_003427</name>
</gene>
<accession>A0ABS4VV01</accession>
<reference evidence="1 2" key="1">
    <citation type="submission" date="2021-03" db="EMBL/GenBank/DDBJ databases">
        <title>Sequencing the genomes of 1000 actinobacteria strains.</title>
        <authorList>
            <person name="Klenk H.-P."/>
        </authorList>
    </citation>
    <scope>NUCLEOTIDE SEQUENCE [LARGE SCALE GENOMIC DNA]</scope>
    <source>
        <strain evidence="1 2">DSM 45256</strain>
    </source>
</reference>
<comment type="caution">
    <text evidence="1">The sequence shown here is derived from an EMBL/GenBank/DDBJ whole genome shotgun (WGS) entry which is preliminary data.</text>
</comment>
<dbReference type="RefSeq" id="WP_210027895.1">
    <property type="nucleotide sequence ID" value="NZ_JAGINU010000001.1"/>
</dbReference>
<sequence>MAGTVEIDRAAVEHRLMTIRKGIDQLESLGPLGGARFENDPTTGLVVERILALLVDLAHLINRHAAEVVLGVTPRTCEASFGAAAKAGMIEESLAADLAPMDGPHHVLMQLSLDTEPEEAAAVVAGALTGYAEYVRQVAEWIADHRPGV</sequence>
<evidence type="ECO:0000313" key="2">
    <source>
        <dbReference type="Proteomes" id="UP001519295"/>
    </source>
</evidence>
<protein>
    <submittedName>
        <fullName evidence="1">Uncharacterized protein YutE (UPF0331/DUF86 family)</fullName>
    </submittedName>
</protein>
<evidence type="ECO:0000313" key="1">
    <source>
        <dbReference type="EMBL" id="MBP2367731.1"/>
    </source>
</evidence>
<name>A0ABS4VV01_9PSEU</name>
<keyword evidence="2" id="KW-1185">Reference proteome</keyword>
<dbReference type="Gene3D" id="1.20.120.580">
    <property type="entry name" value="bsu32300-like"/>
    <property type="match status" value="1"/>
</dbReference>
<proteinExistence type="predicted"/>